<keyword evidence="3" id="KW-1185">Reference proteome</keyword>
<dbReference type="AlphaFoldDB" id="A0A9P5NP28"/>
<protein>
    <submittedName>
        <fullName evidence="2">Uncharacterized protein</fullName>
    </submittedName>
</protein>
<sequence length="258" mass="29132">MRVDHPETKGTDGPQDGLSGLFTPITDYAPLPEIQSPALPTPQTELSSHNRPSSSETIPPPVFLNDGHFFEFSELATQSTIPTVFEPEHHRIRFEDLWGGRSCDLETRLITQAVIAEFSPDVEVWYGDEGNPVDGWVALEGMDLDEEETDELADDSDQDTVTISPSMARKTRRRAKKPRALYDPAKVGRRSKRAETQALTGFFESPDFQLEEEDDDYIPEDDRLLNPPMGLITYVARWTRALRCLLKGKRKLGDKVCR</sequence>
<comment type="caution">
    <text evidence="2">The sequence shown here is derived from an EMBL/GenBank/DDBJ whole genome shotgun (WGS) entry which is preliminary data.</text>
</comment>
<evidence type="ECO:0000256" key="1">
    <source>
        <dbReference type="SAM" id="MobiDB-lite"/>
    </source>
</evidence>
<proteinExistence type="predicted"/>
<feature type="compositionally biased region" description="Polar residues" evidence="1">
    <location>
        <begin position="41"/>
        <end position="57"/>
    </location>
</feature>
<accession>A0A9P5NP28</accession>
<gene>
    <name evidence="2" type="ORF">CPB84DRAFT_1161101</name>
</gene>
<feature type="compositionally biased region" description="Basic residues" evidence="1">
    <location>
        <begin position="169"/>
        <end position="178"/>
    </location>
</feature>
<feature type="region of interest" description="Disordered" evidence="1">
    <location>
        <begin position="1"/>
        <end position="60"/>
    </location>
</feature>
<name>A0A9P5NP28_GYMJU</name>
<feature type="region of interest" description="Disordered" evidence="1">
    <location>
        <begin position="150"/>
        <end position="178"/>
    </location>
</feature>
<reference evidence="2" key="1">
    <citation type="submission" date="2020-11" db="EMBL/GenBank/DDBJ databases">
        <authorList>
            <consortium name="DOE Joint Genome Institute"/>
            <person name="Ahrendt S."/>
            <person name="Riley R."/>
            <person name="Andreopoulos W."/>
            <person name="LaButti K."/>
            <person name="Pangilinan J."/>
            <person name="Ruiz-duenas F.J."/>
            <person name="Barrasa J.M."/>
            <person name="Sanchez-Garcia M."/>
            <person name="Camarero S."/>
            <person name="Miyauchi S."/>
            <person name="Serrano A."/>
            <person name="Linde D."/>
            <person name="Babiker R."/>
            <person name="Drula E."/>
            <person name="Ayuso-Fernandez I."/>
            <person name="Pacheco R."/>
            <person name="Padilla G."/>
            <person name="Ferreira P."/>
            <person name="Barriuso J."/>
            <person name="Kellner H."/>
            <person name="Castanera R."/>
            <person name="Alfaro M."/>
            <person name="Ramirez L."/>
            <person name="Pisabarro A.G."/>
            <person name="Kuo A."/>
            <person name="Tritt A."/>
            <person name="Lipzen A."/>
            <person name="He G."/>
            <person name="Yan M."/>
            <person name="Ng V."/>
            <person name="Cullen D."/>
            <person name="Martin F."/>
            <person name="Rosso M.-N."/>
            <person name="Henrissat B."/>
            <person name="Hibbett D."/>
            <person name="Martinez A.T."/>
            <person name="Grigoriev I.V."/>
        </authorList>
    </citation>
    <scope>NUCLEOTIDE SEQUENCE</scope>
    <source>
        <strain evidence="2">AH 44721</strain>
    </source>
</reference>
<evidence type="ECO:0000313" key="3">
    <source>
        <dbReference type="Proteomes" id="UP000724874"/>
    </source>
</evidence>
<organism evidence="2 3">
    <name type="scientific">Gymnopilus junonius</name>
    <name type="common">Spectacular rustgill mushroom</name>
    <name type="synonym">Gymnopilus spectabilis subsp. junonius</name>
    <dbReference type="NCBI Taxonomy" id="109634"/>
    <lineage>
        <taxon>Eukaryota</taxon>
        <taxon>Fungi</taxon>
        <taxon>Dikarya</taxon>
        <taxon>Basidiomycota</taxon>
        <taxon>Agaricomycotina</taxon>
        <taxon>Agaricomycetes</taxon>
        <taxon>Agaricomycetidae</taxon>
        <taxon>Agaricales</taxon>
        <taxon>Agaricineae</taxon>
        <taxon>Hymenogastraceae</taxon>
        <taxon>Gymnopilus</taxon>
    </lineage>
</organism>
<evidence type="ECO:0000313" key="2">
    <source>
        <dbReference type="EMBL" id="KAF8898099.1"/>
    </source>
</evidence>
<dbReference type="EMBL" id="JADNYJ010000055">
    <property type="protein sequence ID" value="KAF8898099.1"/>
    <property type="molecule type" value="Genomic_DNA"/>
</dbReference>
<feature type="compositionally biased region" description="Basic and acidic residues" evidence="1">
    <location>
        <begin position="1"/>
        <end position="10"/>
    </location>
</feature>
<dbReference type="Proteomes" id="UP000724874">
    <property type="component" value="Unassembled WGS sequence"/>
</dbReference>